<dbReference type="InterPro" id="IPR008841">
    <property type="entry name" value="Siphovirus-type_tail_N"/>
</dbReference>
<feature type="domain" description="Siphovirus-type tail component RIFT-related" evidence="1">
    <location>
        <begin position="36"/>
        <end position="116"/>
    </location>
</feature>
<dbReference type="RefSeq" id="WP_343759320.1">
    <property type="nucleotide sequence ID" value="NZ_BAAACG010000006.1"/>
</dbReference>
<name>A0ABN1JC63_9CLOT</name>
<dbReference type="Proteomes" id="UP001501510">
    <property type="component" value="Unassembled WGS sequence"/>
</dbReference>
<evidence type="ECO:0000313" key="3">
    <source>
        <dbReference type="EMBL" id="GAA0735455.1"/>
    </source>
</evidence>
<dbReference type="Gene3D" id="2.60.120.860">
    <property type="match status" value="1"/>
</dbReference>
<keyword evidence="4" id="KW-1185">Reference proteome</keyword>
<dbReference type="InterPro" id="IPR054738">
    <property type="entry name" value="Siphovirus-type_tail_C"/>
</dbReference>
<proteinExistence type="predicted"/>
<evidence type="ECO:0000259" key="1">
    <source>
        <dbReference type="Pfam" id="PF05709"/>
    </source>
</evidence>
<comment type="caution">
    <text evidence="3">The sequence shown here is derived from an EMBL/GenBank/DDBJ whole genome shotgun (WGS) entry which is preliminary data.</text>
</comment>
<organism evidence="3 4">
    <name type="scientific">Clostridium oceanicum</name>
    <dbReference type="NCBI Taxonomy" id="1543"/>
    <lineage>
        <taxon>Bacteria</taxon>
        <taxon>Bacillati</taxon>
        <taxon>Bacillota</taxon>
        <taxon>Clostridia</taxon>
        <taxon>Eubacteriales</taxon>
        <taxon>Clostridiaceae</taxon>
        <taxon>Clostridium</taxon>
    </lineage>
</organism>
<dbReference type="EMBL" id="BAAACG010000006">
    <property type="protein sequence ID" value="GAA0735455.1"/>
    <property type="molecule type" value="Genomic_DNA"/>
</dbReference>
<sequence>MECSIKLINLRNKEEINIESYVKENGVLCTKFQDNQPKGEFTKIKGVNQIGQSVNSTSLTERDIVLEGIIIGKDRNQVEIFKKQLVSILNPMDKILIQYTNDYVKKEIKVVSISVPVFSIELNTKNLLGFMVNLEAPYPLWQDQKESITNIETWEGGLEFPFELTSSGFELARKGPNEIELVNSGQMEAPLEFYFKAPALNPKIILNNNQYIKVNKKINDGEMLYISTAYGMKRVEIIKSDGRKENAYNYIDINSCFFKLFTGYNIISYSTEGSYIPQSVIVKYKNQYLSL</sequence>
<gene>
    <name evidence="3" type="ORF">GCM10008906_09200</name>
</gene>
<accession>A0ABN1JC63</accession>
<dbReference type="Pfam" id="PF05709">
    <property type="entry name" value="Sipho_tail"/>
    <property type="match status" value="1"/>
</dbReference>
<feature type="domain" description="Siphovirus-type tail component C-terminal" evidence="2">
    <location>
        <begin position="185"/>
        <end position="288"/>
    </location>
</feature>
<evidence type="ECO:0000313" key="4">
    <source>
        <dbReference type="Proteomes" id="UP001501510"/>
    </source>
</evidence>
<evidence type="ECO:0008006" key="5">
    <source>
        <dbReference type="Google" id="ProtNLM"/>
    </source>
</evidence>
<protein>
    <recommendedName>
        <fullName evidence="5">Phage tail protein</fullName>
    </recommendedName>
</protein>
<evidence type="ECO:0000259" key="2">
    <source>
        <dbReference type="Pfam" id="PF22768"/>
    </source>
</evidence>
<dbReference type="Pfam" id="PF22768">
    <property type="entry name" value="SPP1_Dit"/>
    <property type="match status" value="1"/>
</dbReference>
<reference evidence="3 4" key="1">
    <citation type="journal article" date="2019" name="Int. J. Syst. Evol. Microbiol.">
        <title>The Global Catalogue of Microorganisms (GCM) 10K type strain sequencing project: providing services to taxonomists for standard genome sequencing and annotation.</title>
        <authorList>
            <consortium name="The Broad Institute Genomics Platform"/>
            <consortium name="The Broad Institute Genome Sequencing Center for Infectious Disease"/>
            <person name="Wu L."/>
            <person name="Ma J."/>
        </authorList>
    </citation>
    <scope>NUCLEOTIDE SEQUENCE [LARGE SCALE GENOMIC DNA]</scope>
    <source>
        <strain evidence="3 4">JCM 1407</strain>
    </source>
</reference>